<evidence type="ECO:0000313" key="1">
    <source>
        <dbReference type="EnsemblPlants" id="QL04p009622:mrna"/>
    </source>
</evidence>
<accession>A0A7N2LCS8</accession>
<name>A0A7N2LCS8_QUELO</name>
<proteinExistence type="predicted"/>
<dbReference type="EnsemblPlants" id="QL04p009622:mrna">
    <property type="protein sequence ID" value="QL04p009622:mrna"/>
    <property type="gene ID" value="QL04p009622"/>
</dbReference>
<dbReference type="AlphaFoldDB" id="A0A7N2LCS8"/>
<dbReference type="Gramene" id="QL04p009622:mrna">
    <property type="protein sequence ID" value="QL04p009622:mrna"/>
    <property type="gene ID" value="QL04p009622"/>
</dbReference>
<reference evidence="1 2" key="1">
    <citation type="journal article" date="2016" name="G3 (Bethesda)">
        <title>First Draft Assembly and Annotation of the Genome of a California Endemic Oak Quercus lobata Nee (Fagaceae).</title>
        <authorList>
            <person name="Sork V.L."/>
            <person name="Fitz-Gibbon S.T."/>
            <person name="Puiu D."/>
            <person name="Crepeau M."/>
            <person name="Gugger P.F."/>
            <person name="Sherman R."/>
            <person name="Stevens K."/>
            <person name="Langley C.H."/>
            <person name="Pellegrini M."/>
            <person name="Salzberg S.L."/>
        </authorList>
    </citation>
    <scope>NUCLEOTIDE SEQUENCE [LARGE SCALE GENOMIC DNA]</scope>
    <source>
        <strain evidence="1 2">cv. SW786</strain>
    </source>
</reference>
<organism evidence="1 2">
    <name type="scientific">Quercus lobata</name>
    <name type="common">Valley oak</name>
    <dbReference type="NCBI Taxonomy" id="97700"/>
    <lineage>
        <taxon>Eukaryota</taxon>
        <taxon>Viridiplantae</taxon>
        <taxon>Streptophyta</taxon>
        <taxon>Embryophyta</taxon>
        <taxon>Tracheophyta</taxon>
        <taxon>Spermatophyta</taxon>
        <taxon>Magnoliopsida</taxon>
        <taxon>eudicotyledons</taxon>
        <taxon>Gunneridae</taxon>
        <taxon>Pentapetalae</taxon>
        <taxon>rosids</taxon>
        <taxon>fabids</taxon>
        <taxon>Fagales</taxon>
        <taxon>Fagaceae</taxon>
        <taxon>Quercus</taxon>
    </lineage>
</organism>
<evidence type="ECO:0000313" key="2">
    <source>
        <dbReference type="Proteomes" id="UP000594261"/>
    </source>
</evidence>
<dbReference type="InParanoid" id="A0A7N2LCS8"/>
<protein>
    <submittedName>
        <fullName evidence="1">Uncharacterized protein</fullName>
    </submittedName>
</protein>
<dbReference type="Proteomes" id="UP000594261">
    <property type="component" value="Chromosome 4"/>
</dbReference>
<keyword evidence="2" id="KW-1185">Reference proteome</keyword>
<sequence length="106" mass="12718">MFLWKACSNCLPTRDKLHQRRVNVDTRGRTQKCNNVASDFFILFRQMQRKLSQQELEKWAVTAWAIWTVRNKFYFQHYQTNPKVIANMASGLLEEYQRLMDTQGQN</sequence>
<reference evidence="1" key="2">
    <citation type="submission" date="2021-01" db="UniProtKB">
        <authorList>
            <consortium name="EnsemblPlants"/>
        </authorList>
    </citation>
    <scope>IDENTIFICATION</scope>
</reference>
<dbReference type="EMBL" id="LRBV02000004">
    <property type="status" value="NOT_ANNOTATED_CDS"/>
    <property type="molecule type" value="Genomic_DNA"/>
</dbReference>